<evidence type="ECO:0000256" key="1">
    <source>
        <dbReference type="SAM" id="MobiDB-lite"/>
    </source>
</evidence>
<comment type="caution">
    <text evidence="2">The sequence shown here is derived from an EMBL/GenBank/DDBJ whole genome shotgun (WGS) entry which is preliminary data.</text>
</comment>
<dbReference type="EMBL" id="WOCE01000021">
    <property type="protein sequence ID" value="KAE9589873.1"/>
    <property type="molecule type" value="Genomic_DNA"/>
</dbReference>
<dbReference type="Proteomes" id="UP000447434">
    <property type="component" value="Chromosome 21"/>
</dbReference>
<evidence type="ECO:0000313" key="3">
    <source>
        <dbReference type="Proteomes" id="UP000447434"/>
    </source>
</evidence>
<proteinExistence type="predicted"/>
<sequence>MLIPWIVRGEDGNLKLQSHAPSTLMTAMVTAETGTKTKTKQKEIQKQKKMMKKKGENEDNVSSSVTAPRHSKAARRFYNQNLRDRENESDAATRLSKVLAASGGT</sequence>
<accession>A0A6A4ND19</accession>
<reference evidence="3" key="1">
    <citation type="journal article" date="2020" name="Nat. Commun.">
        <title>Genome sequence of the cluster root forming white lupin.</title>
        <authorList>
            <person name="Hufnagel B."/>
            <person name="Marques A."/>
            <person name="Soriano A."/>
            <person name="Marques L."/>
            <person name="Divol F."/>
            <person name="Doumas P."/>
            <person name="Sallet E."/>
            <person name="Mancinotti D."/>
            <person name="Carrere S."/>
            <person name="Marande W."/>
            <person name="Arribat S."/>
            <person name="Keller J."/>
            <person name="Huneau C."/>
            <person name="Blein T."/>
            <person name="Aime D."/>
            <person name="Laguerre M."/>
            <person name="Taylor J."/>
            <person name="Schubert V."/>
            <person name="Nelson M."/>
            <person name="Geu-Flores F."/>
            <person name="Crespi M."/>
            <person name="Gallardo-Guerrero K."/>
            <person name="Delaux P.-M."/>
            <person name="Salse J."/>
            <person name="Berges H."/>
            <person name="Guyot R."/>
            <person name="Gouzy J."/>
            <person name="Peret B."/>
        </authorList>
    </citation>
    <scope>NUCLEOTIDE SEQUENCE [LARGE SCALE GENOMIC DNA]</scope>
    <source>
        <strain evidence="3">cv. Amiga</strain>
    </source>
</reference>
<organism evidence="2 3">
    <name type="scientific">Lupinus albus</name>
    <name type="common">White lupine</name>
    <name type="synonym">Lupinus termis</name>
    <dbReference type="NCBI Taxonomy" id="3870"/>
    <lineage>
        <taxon>Eukaryota</taxon>
        <taxon>Viridiplantae</taxon>
        <taxon>Streptophyta</taxon>
        <taxon>Embryophyta</taxon>
        <taxon>Tracheophyta</taxon>
        <taxon>Spermatophyta</taxon>
        <taxon>Magnoliopsida</taxon>
        <taxon>eudicotyledons</taxon>
        <taxon>Gunneridae</taxon>
        <taxon>Pentapetalae</taxon>
        <taxon>rosids</taxon>
        <taxon>fabids</taxon>
        <taxon>Fabales</taxon>
        <taxon>Fabaceae</taxon>
        <taxon>Papilionoideae</taxon>
        <taxon>50 kb inversion clade</taxon>
        <taxon>genistoids sensu lato</taxon>
        <taxon>core genistoids</taxon>
        <taxon>Genisteae</taxon>
        <taxon>Lupinus</taxon>
    </lineage>
</organism>
<feature type="region of interest" description="Disordered" evidence="1">
    <location>
        <begin position="48"/>
        <end position="105"/>
    </location>
</feature>
<protein>
    <submittedName>
        <fullName evidence="2">Uncharacterized protein</fullName>
    </submittedName>
</protein>
<evidence type="ECO:0000313" key="2">
    <source>
        <dbReference type="EMBL" id="KAE9589873.1"/>
    </source>
</evidence>
<name>A0A6A4ND19_LUPAL</name>
<dbReference type="AlphaFoldDB" id="A0A6A4ND19"/>
<dbReference type="OrthoDB" id="440619at2759"/>
<keyword evidence="3" id="KW-1185">Reference proteome</keyword>
<gene>
    <name evidence="2" type="ORF">Lalb_Chr21g0313531</name>
</gene>